<dbReference type="RefSeq" id="WP_110373412.1">
    <property type="nucleotide sequence ID" value="NZ_JAHBRY010000002.1"/>
</dbReference>
<accession>A0A2V3UDD2</accession>
<dbReference type="Pfam" id="PF00557">
    <property type="entry name" value="Peptidase_M24"/>
    <property type="match status" value="1"/>
</dbReference>
<dbReference type="SUPFAM" id="SSF55920">
    <property type="entry name" value="Creatinase/aminopeptidase"/>
    <property type="match status" value="1"/>
</dbReference>
<dbReference type="InterPro" id="IPR050659">
    <property type="entry name" value="Peptidase_M24B"/>
</dbReference>
<evidence type="ECO:0000313" key="4">
    <source>
        <dbReference type="Proteomes" id="UP000248021"/>
    </source>
</evidence>
<comment type="caution">
    <text evidence="3">The sequence shown here is derived from an EMBL/GenBank/DDBJ whole genome shotgun (WGS) entry which is preliminary data.</text>
</comment>
<reference evidence="3 4" key="1">
    <citation type="submission" date="2018-05" db="EMBL/GenBank/DDBJ databases">
        <title>Genomic Encyclopedia of Type Strains, Phase IV (KMG-IV): sequencing the most valuable type-strain genomes for metagenomic binning, comparative biology and taxonomic classification.</title>
        <authorList>
            <person name="Goeker M."/>
        </authorList>
    </citation>
    <scope>NUCLEOTIDE SEQUENCE [LARGE SCALE GENOMIC DNA]</scope>
    <source>
        <strain evidence="3 4">DSM 6462</strain>
    </source>
</reference>
<evidence type="ECO:0000313" key="3">
    <source>
        <dbReference type="EMBL" id="PXW63256.1"/>
    </source>
</evidence>
<dbReference type="InterPro" id="IPR000994">
    <property type="entry name" value="Pept_M24"/>
</dbReference>
<feature type="domain" description="Creatinase N-terminal" evidence="2">
    <location>
        <begin position="8"/>
        <end position="138"/>
    </location>
</feature>
<dbReference type="Gene3D" id="3.40.350.10">
    <property type="entry name" value="Creatinase/prolidase N-terminal domain"/>
    <property type="match status" value="1"/>
</dbReference>
<organism evidence="3 4">
    <name type="scientific">Chelatococcus asaccharovorans</name>
    <dbReference type="NCBI Taxonomy" id="28210"/>
    <lineage>
        <taxon>Bacteria</taxon>
        <taxon>Pseudomonadati</taxon>
        <taxon>Pseudomonadota</taxon>
        <taxon>Alphaproteobacteria</taxon>
        <taxon>Hyphomicrobiales</taxon>
        <taxon>Chelatococcaceae</taxon>
        <taxon>Chelatococcus</taxon>
    </lineage>
</organism>
<dbReference type="Pfam" id="PF01321">
    <property type="entry name" value="Creatinase_N"/>
    <property type="match status" value="1"/>
</dbReference>
<keyword evidence="3" id="KW-0645">Protease</keyword>
<keyword evidence="4" id="KW-1185">Reference proteome</keyword>
<dbReference type="InterPro" id="IPR036005">
    <property type="entry name" value="Creatinase/aminopeptidase-like"/>
</dbReference>
<dbReference type="InterPro" id="IPR000587">
    <property type="entry name" value="Creatinase_N"/>
</dbReference>
<proteinExistence type="predicted"/>
<dbReference type="AlphaFoldDB" id="A0A2V3UDD2"/>
<gene>
    <name evidence="3" type="ORF">C7450_102171</name>
</gene>
<evidence type="ECO:0000259" key="1">
    <source>
        <dbReference type="Pfam" id="PF00557"/>
    </source>
</evidence>
<dbReference type="SUPFAM" id="SSF53092">
    <property type="entry name" value="Creatinase/prolidase N-terminal domain"/>
    <property type="match status" value="1"/>
</dbReference>
<dbReference type="OrthoDB" id="9806388at2"/>
<evidence type="ECO:0000259" key="2">
    <source>
        <dbReference type="Pfam" id="PF01321"/>
    </source>
</evidence>
<dbReference type="GO" id="GO:0004177">
    <property type="term" value="F:aminopeptidase activity"/>
    <property type="evidence" value="ECO:0007669"/>
    <property type="project" value="UniProtKB-KW"/>
</dbReference>
<keyword evidence="3" id="KW-0378">Hydrolase</keyword>
<protein>
    <submittedName>
        <fullName evidence="3">Xaa-Pro aminopeptidase</fullName>
    </submittedName>
</protein>
<dbReference type="Gene3D" id="3.90.230.10">
    <property type="entry name" value="Creatinase/methionine aminopeptidase superfamily"/>
    <property type="match status" value="1"/>
</dbReference>
<dbReference type="PANTHER" id="PTHR46112">
    <property type="entry name" value="AMINOPEPTIDASE"/>
    <property type="match status" value="1"/>
</dbReference>
<name>A0A2V3UDD2_9HYPH</name>
<feature type="domain" description="Peptidase M24" evidence="1">
    <location>
        <begin position="147"/>
        <end position="349"/>
    </location>
</feature>
<keyword evidence="3" id="KW-0031">Aminopeptidase</keyword>
<dbReference type="EMBL" id="QJJK01000002">
    <property type="protein sequence ID" value="PXW63256.1"/>
    <property type="molecule type" value="Genomic_DNA"/>
</dbReference>
<sequence>MKVSILDRISSLREGMAERDVDLAIIAPSADMYHLIGRKLPLTERFNAVLIPSAGRPCIVVPRLQSPLVQDLAETFDIAAWDETEYPLALVANYSEAIGAHTIAVNGHFWSSFLLRLQALHPNVRFIDASPMTAAARLHKGEEEIALLEEAGRRFDAIWAEFFAHGRLVGVTERDVVRQIGELVSAQGFDPMAWCDVGSGPNGASPLHHHSDRVIQPGDPVVIDFAATLDGYYMDTCRTPVAGAPDPSFVAIYDVVNAAYEAASRAIRPGVEAQAIDRAARDVIEAAGHGARFLHRLGHGLGIDAHEEPYIVKGNTLKLAPGMVFSNEPGIYVEGRWGVRIENIMLVTDEGGRSFNDATRALTVMR</sequence>
<dbReference type="Proteomes" id="UP000248021">
    <property type="component" value="Unassembled WGS sequence"/>
</dbReference>
<dbReference type="InterPro" id="IPR029149">
    <property type="entry name" value="Creatin/AminoP/Spt16_N"/>
</dbReference>
<dbReference type="PANTHER" id="PTHR46112:SF3">
    <property type="entry name" value="AMINOPEPTIDASE YPDF"/>
    <property type="match status" value="1"/>
</dbReference>